<accession>A0A2X3IQP2</accession>
<name>A0A2X3IQP2_CLOPF</name>
<evidence type="ECO:0000313" key="3">
    <source>
        <dbReference type="Proteomes" id="UP000250234"/>
    </source>
</evidence>
<dbReference type="AlphaFoldDB" id="A0A2X3IQP2"/>
<evidence type="ECO:0000313" key="2">
    <source>
        <dbReference type="EMBL" id="SQC85444.1"/>
    </source>
</evidence>
<dbReference type="EMBL" id="UAWO01000006">
    <property type="protein sequence ID" value="SQC85444.1"/>
    <property type="molecule type" value="Genomic_DNA"/>
</dbReference>
<evidence type="ECO:0000256" key="1">
    <source>
        <dbReference type="SAM" id="Phobius"/>
    </source>
</evidence>
<keyword evidence="1" id="KW-0812">Transmembrane</keyword>
<proteinExistence type="predicted"/>
<organism evidence="2 3">
    <name type="scientific">Clostridium perfringens</name>
    <dbReference type="NCBI Taxonomy" id="1502"/>
    <lineage>
        <taxon>Bacteria</taxon>
        <taxon>Bacillati</taxon>
        <taxon>Bacillota</taxon>
        <taxon>Clostridia</taxon>
        <taxon>Eubacteriales</taxon>
        <taxon>Clostridiaceae</taxon>
        <taxon>Clostridium</taxon>
    </lineage>
</organism>
<gene>
    <name evidence="2" type="ORF">NCTC8081_03237</name>
</gene>
<keyword evidence="1" id="KW-0472">Membrane</keyword>
<feature type="transmembrane region" description="Helical" evidence="1">
    <location>
        <begin position="12"/>
        <end position="33"/>
    </location>
</feature>
<keyword evidence="1" id="KW-1133">Transmembrane helix</keyword>
<dbReference type="Proteomes" id="UP000250234">
    <property type="component" value="Unassembled WGS sequence"/>
</dbReference>
<sequence>MLDLIKIGLLLLAFPILICLAIILGFTLLFITIRVITFIFDKIFGDCECCCSEEKEEF</sequence>
<reference evidence="2 3" key="1">
    <citation type="submission" date="2018-06" db="EMBL/GenBank/DDBJ databases">
        <authorList>
            <consortium name="Pathogen Informatics"/>
            <person name="Doyle S."/>
        </authorList>
    </citation>
    <scope>NUCLEOTIDE SEQUENCE [LARGE SCALE GENOMIC DNA]</scope>
    <source>
        <strain evidence="2 3">NCTC8081</strain>
    </source>
</reference>
<protein>
    <submittedName>
        <fullName evidence="2">Uncharacterized protein</fullName>
    </submittedName>
</protein>
<dbReference type="RefSeq" id="WP_181465774.1">
    <property type="nucleotide sequence ID" value="NZ_UAWO01000006.1"/>
</dbReference>